<organism evidence="1">
    <name type="scientific">bioreactor metagenome</name>
    <dbReference type="NCBI Taxonomy" id="1076179"/>
    <lineage>
        <taxon>unclassified sequences</taxon>
        <taxon>metagenomes</taxon>
        <taxon>ecological metagenomes</taxon>
    </lineage>
</organism>
<sequence length="141" mass="16127">MKISSIARIFPGILHIILSIGNLPDKGINREVLIIKIQFFQYFFQHIFAVISIINNKIGSIATKFINFHAQKTCAKSMKSKKPDIFCRRSDHFVDTSAHFSRCLVGKSYGQNFIRRYALFEQPCNTACKSLRFTGTGTCHY</sequence>
<evidence type="ECO:0000313" key="1">
    <source>
        <dbReference type="EMBL" id="MPM36121.1"/>
    </source>
</evidence>
<comment type="caution">
    <text evidence="1">The sequence shown here is derived from an EMBL/GenBank/DDBJ whole genome shotgun (WGS) entry which is preliminary data.</text>
</comment>
<proteinExistence type="predicted"/>
<dbReference type="EMBL" id="VSSQ01007504">
    <property type="protein sequence ID" value="MPM36121.1"/>
    <property type="molecule type" value="Genomic_DNA"/>
</dbReference>
<reference evidence="1" key="1">
    <citation type="submission" date="2019-08" db="EMBL/GenBank/DDBJ databases">
        <authorList>
            <person name="Kucharzyk K."/>
            <person name="Murdoch R.W."/>
            <person name="Higgins S."/>
            <person name="Loffler F."/>
        </authorList>
    </citation>
    <scope>NUCLEOTIDE SEQUENCE</scope>
</reference>
<gene>
    <name evidence="1" type="ORF">SDC9_82716</name>
</gene>
<dbReference type="AlphaFoldDB" id="A0A644Z7Z6"/>
<accession>A0A644Z7Z6</accession>
<protein>
    <submittedName>
        <fullName evidence="1">Uncharacterized protein</fullName>
    </submittedName>
</protein>
<name>A0A644Z7Z6_9ZZZZ</name>